<sequence length="339" mass="38889">MYLHTQQSPQPSNSVSQRRTQMGIGNECFNEAAVCLQMYYKNIESLAVHSDTTTCPTYIATVSGREPFLLQFRPRTDQHLLIGAERQDFVRQHLGGNLVPFMKLVDEYVEISGIQYRLYEQSIVPGEPFSNIWANDELFKLPKAAEEIARVLAKCMIPDSTSHEYFDSWHAPARNKLYAACRTTDPLLEPFIDDFKEIEKAVEEGVLDELPLAIRNSFVTPLNFFVTKEGNVSGIINWQPYYCEIRPLGSELHAINWIKSRYAGDHFEDIESTSEIESRFWKAFYSSIPREIAAKRNALQWAMKLGVFLKNVSNGKCRSPDVIHTFRAELDYVIPPYEA</sequence>
<evidence type="ECO:0000313" key="1">
    <source>
        <dbReference type="EMBL" id="KLO13591.1"/>
    </source>
</evidence>
<proteinExistence type="predicted"/>
<keyword evidence="2" id="KW-1185">Reference proteome</keyword>
<gene>
    <name evidence="1" type="ORF">SCHPADRAFT_997237</name>
</gene>
<dbReference type="Proteomes" id="UP000053477">
    <property type="component" value="Unassembled WGS sequence"/>
</dbReference>
<dbReference type="STRING" id="27342.A0A0H2S9P8"/>
<dbReference type="EMBL" id="KQ085957">
    <property type="protein sequence ID" value="KLO13591.1"/>
    <property type="molecule type" value="Genomic_DNA"/>
</dbReference>
<accession>A0A0H2S9P8</accession>
<name>A0A0H2S9P8_9AGAM</name>
<evidence type="ECO:0000313" key="2">
    <source>
        <dbReference type="Proteomes" id="UP000053477"/>
    </source>
</evidence>
<dbReference type="OrthoDB" id="3337671at2759"/>
<protein>
    <recommendedName>
        <fullName evidence="3">Aminoglycoside phosphotransferase domain-containing protein</fullName>
    </recommendedName>
</protein>
<dbReference type="InParanoid" id="A0A0H2S9P8"/>
<organism evidence="1 2">
    <name type="scientific">Schizopora paradoxa</name>
    <dbReference type="NCBI Taxonomy" id="27342"/>
    <lineage>
        <taxon>Eukaryota</taxon>
        <taxon>Fungi</taxon>
        <taxon>Dikarya</taxon>
        <taxon>Basidiomycota</taxon>
        <taxon>Agaricomycotina</taxon>
        <taxon>Agaricomycetes</taxon>
        <taxon>Hymenochaetales</taxon>
        <taxon>Schizoporaceae</taxon>
        <taxon>Schizopora</taxon>
    </lineage>
</organism>
<dbReference type="AlphaFoldDB" id="A0A0H2S9P8"/>
<evidence type="ECO:0008006" key="3">
    <source>
        <dbReference type="Google" id="ProtNLM"/>
    </source>
</evidence>
<reference evidence="1 2" key="1">
    <citation type="submission" date="2015-04" db="EMBL/GenBank/DDBJ databases">
        <title>Complete genome sequence of Schizopora paradoxa KUC8140, a cosmopolitan wood degrader in East Asia.</title>
        <authorList>
            <consortium name="DOE Joint Genome Institute"/>
            <person name="Min B."/>
            <person name="Park H."/>
            <person name="Jang Y."/>
            <person name="Kim J.-J."/>
            <person name="Kim K.H."/>
            <person name="Pangilinan J."/>
            <person name="Lipzen A."/>
            <person name="Riley R."/>
            <person name="Grigoriev I.V."/>
            <person name="Spatafora J.W."/>
            <person name="Choi I.-G."/>
        </authorList>
    </citation>
    <scope>NUCLEOTIDE SEQUENCE [LARGE SCALE GENOMIC DNA]</scope>
    <source>
        <strain evidence="1 2">KUC8140</strain>
    </source>
</reference>